<dbReference type="PANTHER" id="PTHR35372">
    <property type="entry name" value="ATP BINDING PROTEIN-RELATED"/>
    <property type="match status" value="1"/>
</dbReference>
<evidence type="ECO:0000256" key="1">
    <source>
        <dbReference type="ARBA" id="ARBA00022801"/>
    </source>
</evidence>
<dbReference type="EMBL" id="JADGJH010002043">
    <property type="protein sequence ID" value="KAJ3104672.1"/>
    <property type="molecule type" value="Genomic_DNA"/>
</dbReference>
<keyword evidence="4" id="KW-1185">Reference proteome</keyword>
<feature type="domain" description="Bacteriophage/plasmid primase P4 C-terminal" evidence="2">
    <location>
        <begin position="107"/>
        <end position="224"/>
    </location>
</feature>
<evidence type="ECO:0000313" key="4">
    <source>
        <dbReference type="Proteomes" id="UP001211907"/>
    </source>
</evidence>
<comment type="caution">
    <text evidence="3">The sequence shown here is derived from an EMBL/GenBank/DDBJ whole genome shotgun (WGS) entry which is preliminary data.</text>
</comment>
<dbReference type="GO" id="GO:0016787">
    <property type="term" value="F:hydrolase activity"/>
    <property type="evidence" value="ECO:0007669"/>
    <property type="project" value="UniProtKB-KW"/>
</dbReference>
<sequence length="362" mass="42054">MNQFFEQKKWSLDVLVFEGVMIRQRKEHKMSQELLDECQKFICDKTSFKKKLWSLILVKLCNEPSAKDCEIDFLAMRAIEDQTHVTIAHLVSTIWINEYYYGEHDCVWYYFKNHSWKTSPYSGHIMFHIMSDLFETLMARIKILDIDKEWCKKLKTKLNTINFANQIRDVAALYFSNQKHFNGFKLKLDSNLNLLCFKNGVYDLKLGMLRDGMPDDNISLQIDYCSEPYNLNNVNQKKFDQILKIFYLMQLASALGGHLCDKLMILIGAGANRKSLLMQLLELALGPYAISWSTQLLKQEFNVCSPNPKLASTNKKRFINVQEGNKGTKFNWENVKKLTGGDAIRVRNLYENGGAFTLTAQI</sequence>
<dbReference type="PANTHER" id="PTHR35372:SF2">
    <property type="entry name" value="SF3 HELICASE DOMAIN-CONTAINING PROTEIN"/>
    <property type="match status" value="1"/>
</dbReference>
<organism evidence="3 4">
    <name type="scientific">Physocladia obscura</name>
    <dbReference type="NCBI Taxonomy" id="109957"/>
    <lineage>
        <taxon>Eukaryota</taxon>
        <taxon>Fungi</taxon>
        <taxon>Fungi incertae sedis</taxon>
        <taxon>Chytridiomycota</taxon>
        <taxon>Chytridiomycota incertae sedis</taxon>
        <taxon>Chytridiomycetes</taxon>
        <taxon>Chytridiales</taxon>
        <taxon>Chytriomycetaceae</taxon>
        <taxon>Physocladia</taxon>
    </lineage>
</organism>
<dbReference type="AlphaFoldDB" id="A0AAD5STD9"/>
<dbReference type="InterPro" id="IPR014818">
    <property type="entry name" value="Phage/plasmid_primase_P4_C"/>
</dbReference>
<protein>
    <recommendedName>
        <fullName evidence="2">Bacteriophage/plasmid primase P4 C-terminal domain-containing protein</fullName>
    </recommendedName>
</protein>
<gene>
    <name evidence="3" type="ORF">HK100_004018</name>
</gene>
<keyword evidence="1" id="KW-0378">Hydrolase</keyword>
<evidence type="ECO:0000313" key="3">
    <source>
        <dbReference type="EMBL" id="KAJ3104672.1"/>
    </source>
</evidence>
<dbReference type="Proteomes" id="UP001211907">
    <property type="component" value="Unassembled WGS sequence"/>
</dbReference>
<proteinExistence type="predicted"/>
<accession>A0AAD5STD9</accession>
<evidence type="ECO:0000259" key="2">
    <source>
        <dbReference type="Pfam" id="PF08706"/>
    </source>
</evidence>
<name>A0AAD5STD9_9FUNG</name>
<dbReference type="Pfam" id="PF08706">
    <property type="entry name" value="D5_N"/>
    <property type="match status" value="1"/>
</dbReference>
<reference evidence="3" key="1">
    <citation type="submission" date="2020-05" db="EMBL/GenBank/DDBJ databases">
        <title>Phylogenomic resolution of chytrid fungi.</title>
        <authorList>
            <person name="Stajich J.E."/>
            <person name="Amses K."/>
            <person name="Simmons R."/>
            <person name="Seto K."/>
            <person name="Myers J."/>
            <person name="Bonds A."/>
            <person name="Quandt C.A."/>
            <person name="Barry K."/>
            <person name="Liu P."/>
            <person name="Grigoriev I."/>
            <person name="Longcore J.E."/>
            <person name="James T.Y."/>
        </authorList>
    </citation>
    <scope>NUCLEOTIDE SEQUENCE</scope>
    <source>
        <strain evidence="3">JEL0513</strain>
    </source>
</reference>
<dbReference type="InterPro" id="IPR051620">
    <property type="entry name" value="ORF904-like_C"/>
</dbReference>